<dbReference type="CDD" id="cd22582">
    <property type="entry name" value="BRcat_RBR_unk"/>
    <property type="match status" value="1"/>
</dbReference>
<dbReference type="GO" id="GO:0004190">
    <property type="term" value="F:aspartic-type endopeptidase activity"/>
    <property type="evidence" value="ECO:0007669"/>
    <property type="project" value="UniProtKB-KW"/>
</dbReference>
<organism evidence="12 13">
    <name type="scientific">Gossypium anomalum</name>
    <dbReference type="NCBI Taxonomy" id="47600"/>
    <lineage>
        <taxon>Eukaryota</taxon>
        <taxon>Viridiplantae</taxon>
        <taxon>Streptophyta</taxon>
        <taxon>Embryophyta</taxon>
        <taxon>Tracheophyta</taxon>
        <taxon>Spermatophyta</taxon>
        <taxon>Magnoliopsida</taxon>
        <taxon>eudicotyledons</taxon>
        <taxon>Gunneridae</taxon>
        <taxon>Pentapetalae</taxon>
        <taxon>rosids</taxon>
        <taxon>malvids</taxon>
        <taxon>Malvales</taxon>
        <taxon>Malvaceae</taxon>
        <taxon>Malvoideae</taxon>
        <taxon>Gossypium</taxon>
    </lineage>
</organism>
<dbReference type="Pfam" id="PF00665">
    <property type="entry name" value="rve"/>
    <property type="match status" value="1"/>
</dbReference>
<dbReference type="InterPro" id="IPR002156">
    <property type="entry name" value="RNaseH_domain"/>
</dbReference>
<keyword evidence="3" id="KW-0479">Metal-binding</keyword>
<dbReference type="SMART" id="SM00647">
    <property type="entry name" value="IBR"/>
    <property type="match status" value="1"/>
</dbReference>
<feature type="domain" description="RING-type" evidence="11">
    <location>
        <begin position="1117"/>
        <end position="1450"/>
    </location>
</feature>
<evidence type="ECO:0000256" key="2">
    <source>
        <dbReference type="ARBA" id="ARBA00022679"/>
    </source>
</evidence>
<evidence type="ECO:0000313" key="12">
    <source>
        <dbReference type="EMBL" id="KAG8490708.1"/>
    </source>
</evidence>
<dbReference type="Proteomes" id="UP000701853">
    <property type="component" value="Chromosome 6"/>
</dbReference>
<keyword evidence="9" id="KW-0862">Zinc</keyword>
<dbReference type="PANTHER" id="PTHR42648:SF18">
    <property type="entry name" value="RETROTRANSPOSON, UNCLASSIFIED-LIKE PROTEIN"/>
    <property type="match status" value="1"/>
</dbReference>
<dbReference type="InterPro" id="IPR043502">
    <property type="entry name" value="DNA/RNA_pol_sf"/>
</dbReference>
<dbReference type="Pfam" id="PF13976">
    <property type="entry name" value="gag_pre-integrs"/>
    <property type="match status" value="1"/>
</dbReference>
<dbReference type="InterPro" id="IPR044066">
    <property type="entry name" value="TRIAD_supradom"/>
</dbReference>
<dbReference type="Gene3D" id="1.20.120.1750">
    <property type="match status" value="1"/>
</dbReference>
<dbReference type="InterPro" id="IPR001584">
    <property type="entry name" value="Integrase_cat-core"/>
</dbReference>
<evidence type="ECO:0000256" key="8">
    <source>
        <dbReference type="ARBA" id="ARBA00022801"/>
    </source>
</evidence>
<dbReference type="Pfam" id="PF25597">
    <property type="entry name" value="SH3_retrovirus"/>
    <property type="match status" value="1"/>
</dbReference>
<dbReference type="GO" id="GO:0004523">
    <property type="term" value="F:RNA-DNA hybrid ribonuclease activity"/>
    <property type="evidence" value="ECO:0007669"/>
    <property type="project" value="InterPro"/>
</dbReference>
<dbReference type="Pfam" id="PF01485">
    <property type="entry name" value="IBR"/>
    <property type="match status" value="1"/>
</dbReference>
<dbReference type="PANTHER" id="PTHR42648">
    <property type="entry name" value="TRANSPOSASE, PUTATIVE-RELATED"/>
    <property type="match status" value="1"/>
</dbReference>
<dbReference type="InterPro" id="IPR039537">
    <property type="entry name" value="Retrotran_Ty1/copia-like"/>
</dbReference>
<keyword evidence="5" id="KW-0064">Aspartyl protease</keyword>
<dbReference type="GO" id="GO:0003676">
    <property type="term" value="F:nucleic acid binding"/>
    <property type="evidence" value="ECO:0007669"/>
    <property type="project" value="InterPro"/>
</dbReference>
<dbReference type="InterPro" id="IPR013103">
    <property type="entry name" value="RVT_2"/>
</dbReference>
<dbReference type="SUPFAM" id="SSF56672">
    <property type="entry name" value="DNA/RNA polymerases"/>
    <property type="match status" value="1"/>
</dbReference>
<dbReference type="GO" id="GO:0015074">
    <property type="term" value="P:DNA integration"/>
    <property type="evidence" value="ECO:0007669"/>
    <property type="project" value="InterPro"/>
</dbReference>
<proteinExistence type="predicted"/>
<dbReference type="CDD" id="cd22584">
    <property type="entry name" value="Rcat_RBR_unk"/>
    <property type="match status" value="1"/>
</dbReference>
<gene>
    <name evidence="12" type="ORF">CXB51_013769</name>
</gene>
<evidence type="ECO:0000313" key="13">
    <source>
        <dbReference type="Proteomes" id="UP000701853"/>
    </source>
</evidence>
<dbReference type="Pfam" id="PF14223">
    <property type="entry name" value="Retrotran_gag_2"/>
    <property type="match status" value="1"/>
</dbReference>
<evidence type="ECO:0000256" key="7">
    <source>
        <dbReference type="ARBA" id="ARBA00022786"/>
    </source>
</evidence>
<reference evidence="12 13" key="1">
    <citation type="journal article" date="2021" name="bioRxiv">
        <title>The Gossypium anomalum genome as a resource for cotton improvement and evolutionary analysis of hybrid incompatibility.</title>
        <authorList>
            <person name="Grover C.E."/>
            <person name="Yuan D."/>
            <person name="Arick M.A."/>
            <person name="Miller E.R."/>
            <person name="Hu G."/>
            <person name="Peterson D.G."/>
            <person name="Wendel J.F."/>
            <person name="Udall J.A."/>
        </authorList>
    </citation>
    <scope>NUCLEOTIDE SEQUENCE [LARGE SCALE GENOMIC DNA]</scope>
    <source>
        <strain evidence="12">JFW-Udall</strain>
        <tissue evidence="12">Leaf</tissue>
    </source>
</reference>
<keyword evidence="6" id="KW-0863">Zinc-finger</keyword>
<dbReference type="GO" id="GO:0006508">
    <property type="term" value="P:proteolysis"/>
    <property type="evidence" value="ECO:0007669"/>
    <property type="project" value="UniProtKB-KW"/>
</dbReference>
<dbReference type="InterPro" id="IPR054722">
    <property type="entry name" value="PolX-like_BBD"/>
</dbReference>
<keyword evidence="8" id="KW-0378">Hydrolase</keyword>
<dbReference type="InterPro" id="IPR057670">
    <property type="entry name" value="SH3_retrovirus"/>
</dbReference>
<evidence type="ECO:0000259" key="11">
    <source>
        <dbReference type="PROSITE" id="PS51873"/>
    </source>
</evidence>
<dbReference type="Pfam" id="PF22936">
    <property type="entry name" value="Pol_BBD"/>
    <property type="match status" value="1"/>
</dbReference>
<dbReference type="GO" id="GO:0016740">
    <property type="term" value="F:transferase activity"/>
    <property type="evidence" value="ECO:0007669"/>
    <property type="project" value="UniProtKB-KW"/>
</dbReference>
<sequence>MSFSPPPPSVFAGENYNIWAVKMWTYLQAHDLWNVVQNYTEPPPLRANPTITQIRQYNEDCAKKYKAMSCLQSGVSDVIFTRIMACDSPKQAWDKLKEEFQGSEKTRQQQLINLRRDFENLKMNESETVKQYADRIMATVNNLRLLGDDFSDQRVVEKVITTLPEKGCKQLGHIEKVCKNKPKPQLHHQNQAQTAEDVEAQEEHVFTASCFASSSKVSKMWLIDSRCTHHMASNRSMFKELDTTFVTKVRVGNGELIEAKGKGKAVIGTKSGNKTISEVLYVPDIDQNLLSVGQLLEKGYSLIFEDKVCVIKDAVDQVLVTVAMSDRSFTLDVNQLEPKTHVAQADESSLWHRRLGHVNYKSLSLLHKMSLVEDMSSIEPKKDVCEVCQLGKQTRLPFPTNKAWRAQERLQLVHTDICGPMKTTSPNRNRYFALFINDCTMFCWVNFLKQKLDVAVFFCKFKALAENQANCKLKCLRSDNGTEYVSQRFQKICDDAGILHQLTTIYTSQQNGVCERKNKTVLDMARCLLFDAKMPNNFWAEAVNTSVYLLNRLPTNAVKGKTPFEAWFGQKPTMSHLRVFGCLCYALVPAEKRTKLEKRSMPGVFVGYSSVKKGYRIFDPLTKKIIVSRDVKFNEEGYWKWDGTNASLLEEDQNSPDLQPTEIEAEVDDDYDDAPIRGTRTLADIYERCAMIIVEPSCYAEVVKEKCWQEALEAELKMIQKNDTWELVNRPENRKVIGVKWVFRTKTNSDGSLNEHKARLVVKGYSQQQGVDFFETFAPVARLDTIRFLFALAAQKQWKVHQLDVKSAFLNGFLKEEIFIEQPEGFEVSGEKHKVYRLKKALYGLKQAPRAWYDRIDVYLSRLGFTKSISEPTLYVKKDEKETLLIVSLYVDDLLVTGSKDELIEDFKKQMQDIFEMTDLGLMTYFLGMEVNQGEQGIFISQQAFALKVLSKFSMSKCKPASTPVALGEKLSSTSEHDRVDERGYRSLVGCLLYLTATRPDILYTVGLLKFGRSKKLKLVGYSDSDWAGSVDDMKSTSGYFFSLGSSVFSWSSKKQQTVAQSTAEAEYIAAATAVNQAIWLRKLLDDLNARQMEATEINVDNQSAIAIAKNPVFHGKTKHFKIKYHFVREPELAKEICLVHCCSRDQLADVLTKPLAAGRFECLREEIGVCCLVAKEECSKKKLDFYVDESVVDYLALMDGLTAAMQNKIRTVYVFADSRCYMIRSIMYKKKLDNPLLLALRERILELAHNLEEFVLKLTPSINLLRPLQLAQILSSTGFQRVFRNGIYCPYRNCSILLDPRECLSAGASSSTQSDNSCVECPVCQRFICVECGVPWHSSTSCEEYQNLPLEERDAADITLHLLAQNKRWKPCQQCTRMIELTQGCYHMTCCNRPVYQGLSLNGNLAAKLKKGVAGKWPFMLRWCGHEFCSSCGAEYREGQQTCLCGLWDEDNSEDLVTHCAQESEQWAWETFNSLPMIMDAYSDQERSHRALIQRFLAGGFSLNDHHPSPLCTDSYVDTMKDLHQLPWLQ</sequence>
<dbReference type="InterPro" id="IPR036397">
    <property type="entry name" value="RNaseH_sf"/>
</dbReference>
<keyword evidence="4" id="KW-0677">Repeat</keyword>
<evidence type="ECO:0008006" key="14">
    <source>
        <dbReference type="Google" id="ProtNLM"/>
    </source>
</evidence>
<dbReference type="OrthoDB" id="547913at2759"/>
<dbReference type="InterPro" id="IPR025724">
    <property type="entry name" value="GAG-pre-integrase_dom"/>
</dbReference>
<dbReference type="Pfam" id="PF07727">
    <property type="entry name" value="RVT_2"/>
    <property type="match status" value="1"/>
</dbReference>
<keyword evidence="13" id="KW-1185">Reference proteome</keyword>
<dbReference type="GO" id="GO:0008270">
    <property type="term" value="F:zinc ion binding"/>
    <property type="evidence" value="ECO:0007669"/>
    <property type="project" value="UniProtKB-KW"/>
</dbReference>
<keyword evidence="7" id="KW-0833">Ubl conjugation pathway</keyword>
<evidence type="ECO:0000256" key="4">
    <source>
        <dbReference type="ARBA" id="ARBA00022737"/>
    </source>
</evidence>
<evidence type="ECO:0000259" key="10">
    <source>
        <dbReference type="PROSITE" id="PS50994"/>
    </source>
</evidence>
<evidence type="ECO:0000256" key="6">
    <source>
        <dbReference type="ARBA" id="ARBA00022771"/>
    </source>
</evidence>
<keyword evidence="2" id="KW-0808">Transferase</keyword>
<dbReference type="Gene3D" id="3.30.420.10">
    <property type="entry name" value="Ribonuclease H-like superfamily/Ribonuclease H"/>
    <property type="match status" value="1"/>
</dbReference>
<keyword evidence="1" id="KW-0645">Protease</keyword>
<dbReference type="InterPro" id="IPR002867">
    <property type="entry name" value="IBR_dom"/>
</dbReference>
<feature type="domain" description="Integrase catalytic" evidence="10">
    <location>
        <begin position="395"/>
        <end position="571"/>
    </location>
</feature>
<dbReference type="PROSITE" id="PS51873">
    <property type="entry name" value="TRIAD"/>
    <property type="match status" value="1"/>
</dbReference>
<dbReference type="EMBL" id="JAHUZN010000006">
    <property type="protein sequence ID" value="KAG8490708.1"/>
    <property type="molecule type" value="Genomic_DNA"/>
</dbReference>
<evidence type="ECO:0000256" key="5">
    <source>
        <dbReference type="ARBA" id="ARBA00022750"/>
    </source>
</evidence>
<protein>
    <recommendedName>
        <fullName evidence="14">Polyprotein</fullName>
    </recommendedName>
</protein>
<accession>A0A8J5YXK5</accession>
<dbReference type="PROSITE" id="PS50994">
    <property type="entry name" value="INTEGRASE"/>
    <property type="match status" value="1"/>
</dbReference>
<dbReference type="Pfam" id="PF13456">
    <property type="entry name" value="RVT_3"/>
    <property type="match status" value="1"/>
</dbReference>
<dbReference type="CDD" id="cd09272">
    <property type="entry name" value="RNase_HI_RT_Ty1"/>
    <property type="match status" value="1"/>
</dbReference>
<dbReference type="InterPro" id="IPR012337">
    <property type="entry name" value="RNaseH-like_sf"/>
</dbReference>
<comment type="caution">
    <text evidence="12">The sequence shown here is derived from an EMBL/GenBank/DDBJ whole genome shotgun (WGS) entry which is preliminary data.</text>
</comment>
<evidence type="ECO:0000256" key="3">
    <source>
        <dbReference type="ARBA" id="ARBA00022723"/>
    </source>
</evidence>
<dbReference type="SUPFAM" id="SSF57850">
    <property type="entry name" value="RING/U-box"/>
    <property type="match status" value="1"/>
</dbReference>
<dbReference type="SUPFAM" id="SSF53098">
    <property type="entry name" value="Ribonuclease H-like"/>
    <property type="match status" value="1"/>
</dbReference>
<evidence type="ECO:0000256" key="9">
    <source>
        <dbReference type="ARBA" id="ARBA00022833"/>
    </source>
</evidence>
<name>A0A8J5YXK5_9ROSI</name>
<evidence type="ECO:0000256" key="1">
    <source>
        <dbReference type="ARBA" id="ARBA00022670"/>
    </source>
</evidence>